<proteinExistence type="predicted"/>
<dbReference type="EMBL" id="UGTS01000006">
    <property type="protein sequence ID" value="SUC39507.1"/>
    <property type="molecule type" value="Genomic_DNA"/>
</dbReference>
<evidence type="ECO:0000313" key="2">
    <source>
        <dbReference type="Proteomes" id="UP000254191"/>
    </source>
</evidence>
<dbReference type="Proteomes" id="UP000254191">
    <property type="component" value="Unassembled WGS sequence"/>
</dbReference>
<accession>A0A379GEV6</accession>
<sequence>MLTDCGELGIGGEKMRTKLLDKGYLVKGERTDVSHLESLKLMNQYGKQIISSLLSPEYVNNTNHRNALDSIQNPIKKNKVTDWGDGICKTQ</sequence>
<name>A0A379GEV6_PROMI</name>
<organism evidence="1 2">
    <name type="scientific">Proteus mirabilis</name>
    <dbReference type="NCBI Taxonomy" id="584"/>
    <lineage>
        <taxon>Bacteria</taxon>
        <taxon>Pseudomonadati</taxon>
        <taxon>Pseudomonadota</taxon>
        <taxon>Gammaproteobacteria</taxon>
        <taxon>Enterobacterales</taxon>
        <taxon>Morganellaceae</taxon>
        <taxon>Proteus</taxon>
    </lineage>
</organism>
<dbReference type="AlphaFoldDB" id="A0A379GEV6"/>
<evidence type="ECO:0000313" key="1">
    <source>
        <dbReference type="EMBL" id="SUC39507.1"/>
    </source>
</evidence>
<gene>
    <name evidence="1" type="ORF">NCTC11938_03795</name>
</gene>
<protein>
    <submittedName>
        <fullName evidence="1">Toxin</fullName>
    </submittedName>
</protein>
<reference evidence="1 2" key="1">
    <citation type="submission" date="2018-06" db="EMBL/GenBank/DDBJ databases">
        <authorList>
            <consortium name="Pathogen Informatics"/>
            <person name="Doyle S."/>
        </authorList>
    </citation>
    <scope>NUCLEOTIDE SEQUENCE [LARGE SCALE GENOMIC DNA]</scope>
    <source>
        <strain evidence="1 2">NCTC11938</strain>
    </source>
</reference>